<dbReference type="PROSITE" id="PS50850">
    <property type="entry name" value="MFS"/>
    <property type="match status" value="1"/>
</dbReference>
<evidence type="ECO:0000313" key="11">
    <source>
        <dbReference type="EMBL" id="PSR71819.1"/>
    </source>
</evidence>
<dbReference type="InterPro" id="IPR036259">
    <property type="entry name" value="MFS_trans_sf"/>
</dbReference>
<feature type="region of interest" description="Disordered" evidence="8">
    <location>
        <begin position="459"/>
        <end position="602"/>
    </location>
</feature>
<evidence type="ECO:0000313" key="12">
    <source>
        <dbReference type="Proteomes" id="UP000186601"/>
    </source>
</evidence>
<feature type="region of interest" description="Disordered" evidence="8">
    <location>
        <begin position="263"/>
        <end position="348"/>
    </location>
</feature>
<feature type="region of interest" description="Disordered" evidence="8">
    <location>
        <begin position="151"/>
        <end position="176"/>
    </location>
</feature>
<feature type="compositionally biased region" description="Low complexity" evidence="8">
    <location>
        <begin position="491"/>
        <end position="507"/>
    </location>
</feature>
<keyword evidence="6 9" id="KW-0472">Membrane</keyword>
<dbReference type="Gene3D" id="1.10.10.1420">
    <property type="entry name" value="DNA replication factor Cdt1, C-terminal WH domain"/>
    <property type="match status" value="1"/>
</dbReference>
<dbReference type="Proteomes" id="UP000186601">
    <property type="component" value="Unassembled WGS sequence"/>
</dbReference>
<feature type="transmembrane region" description="Helical" evidence="9">
    <location>
        <begin position="54"/>
        <end position="76"/>
    </location>
</feature>
<keyword evidence="5 9" id="KW-1133">Transmembrane helix</keyword>
<sequence length="768" mass="82913">MVLLAILGSVDTPAAQIVSAVLLFVFNSFFAVGWLGMTWLYPAEIVGLRIRAPANAFSTASNWIFNFMVVMVTGPAFSNISWRTYIVFAALNAFIIPVVYLFFPETAGRSLEDMDVIFALAYKEGVSPVQVSLRKDLPAAGTPEADEILGLSASSQANRGPPTPPATVTRRTGATKEPFEAKSAIPLPSHLSRLYTIQTALQHALSHALATCAIAPSSDTGIVRNVLNNLSLGTYTGLTTKFDVNDLQRLCWIWEWDGKPISPSSSKGQGKFVDDDDENPFLERTPTAKTSTKGKGKLVSQDDDDDNPFLDHKQSASLSKGKGKPTVEEEDDNPFLEEKPAPSPAKDWTRGAMGFILSQTSHYSKAAGARLPAYGIGIEVEMDIDKDMGGGMAAVARWTSASEDRRKEFRTKLELWAKASKPSVPNVPLANLPPLPTSAKPSTLTRLLASSSPKLPSSISILARSTSPSPFPLRSSTKSPTKRPLREFAVPFPITPSSRTSSPSKNSILFPQTPSRHNKDDPTGLLTPASLRTPTSSFSTPSSSSSSIPSTPVHQRGPGAATAPETPSSSRRAALYERIRQRSMTPATPTKGTPNGKTAGMTKEQLMKLSQEEMRRRCLLGRLSGVAESVWMLFSNPSGSTSALPSTRKRRALPVDEVAAAVLKSSPVPISSAEARESLDLLASLCPFFLRKLDIASAEWLEMPAPSTAAAVEDPASPRKAPPSPGRIRGKDDSAVELVTRSPRRVRRENGGLREVRERIRKELESSD</sequence>
<proteinExistence type="inferred from homology"/>
<evidence type="ECO:0000256" key="7">
    <source>
        <dbReference type="ARBA" id="ARBA00023306"/>
    </source>
</evidence>
<comment type="similarity">
    <text evidence="2">Belongs to the Cdt1 family.</text>
</comment>
<comment type="caution">
    <text evidence="11">The sequence shown here is derived from an EMBL/GenBank/DDBJ whole genome shotgun (WGS) entry which is preliminary data.</text>
</comment>
<dbReference type="SUPFAM" id="SSF103473">
    <property type="entry name" value="MFS general substrate transporter"/>
    <property type="match status" value="1"/>
</dbReference>
<dbReference type="Pfam" id="PF16679">
    <property type="entry name" value="CDT1_C"/>
    <property type="match status" value="1"/>
</dbReference>
<feature type="compositionally biased region" description="Polar residues" evidence="8">
    <location>
        <begin position="464"/>
        <end position="479"/>
    </location>
</feature>
<dbReference type="InterPro" id="IPR032054">
    <property type="entry name" value="Cdt1_C"/>
</dbReference>
<gene>
    <name evidence="11" type="ORF">PHLCEN_2v12320</name>
</gene>
<feature type="compositionally biased region" description="Polar residues" evidence="8">
    <location>
        <begin position="582"/>
        <end position="596"/>
    </location>
</feature>
<dbReference type="Pfam" id="PF00083">
    <property type="entry name" value="Sugar_tr"/>
    <property type="match status" value="1"/>
</dbReference>
<keyword evidence="7" id="KW-0131">Cell cycle</keyword>
<evidence type="ECO:0000259" key="10">
    <source>
        <dbReference type="PROSITE" id="PS50850"/>
    </source>
</evidence>
<keyword evidence="12" id="KW-1185">Reference proteome</keyword>
<comment type="similarity">
    <text evidence="3">Belongs to the major facilitator superfamily. Sugar transporter (TC 2.A.1.1) family.</text>
</comment>
<dbReference type="PANTHER" id="PTHR48022:SF68">
    <property type="entry name" value="MAJOR FACILITATOR SUPERFAMILY (MFS) PROFILE DOMAIN-CONTAINING PROTEIN-RELATED"/>
    <property type="match status" value="1"/>
</dbReference>
<dbReference type="GO" id="GO:0016020">
    <property type="term" value="C:membrane"/>
    <property type="evidence" value="ECO:0007669"/>
    <property type="project" value="UniProtKB-SubCell"/>
</dbReference>
<accession>A0A2R6NHI7</accession>
<evidence type="ECO:0000256" key="8">
    <source>
        <dbReference type="SAM" id="MobiDB-lite"/>
    </source>
</evidence>
<dbReference type="Gene3D" id="1.20.1250.20">
    <property type="entry name" value="MFS general substrate transporter like domains"/>
    <property type="match status" value="1"/>
</dbReference>
<evidence type="ECO:0000256" key="9">
    <source>
        <dbReference type="SAM" id="Phobius"/>
    </source>
</evidence>
<dbReference type="GO" id="GO:0005351">
    <property type="term" value="F:carbohydrate:proton symporter activity"/>
    <property type="evidence" value="ECO:0007669"/>
    <property type="project" value="TreeGrafter"/>
</dbReference>
<dbReference type="OrthoDB" id="3366139at2759"/>
<dbReference type="AlphaFoldDB" id="A0A2R6NHI7"/>
<evidence type="ECO:0000256" key="1">
    <source>
        <dbReference type="ARBA" id="ARBA00004141"/>
    </source>
</evidence>
<evidence type="ECO:0000256" key="6">
    <source>
        <dbReference type="ARBA" id="ARBA00023136"/>
    </source>
</evidence>
<dbReference type="InterPro" id="IPR020846">
    <property type="entry name" value="MFS_dom"/>
</dbReference>
<dbReference type="EMBL" id="MLYV02001242">
    <property type="protein sequence ID" value="PSR71819.1"/>
    <property type="molecule type" value="Genomic_DNA"/>
</dbReference>
<protein>
    <recommendedName>
        <fullName evidence="10">Major facilitator superfamily (MFS) profile domain-containing protein</fullName>
    </recommendedName>
</protein>
<evidence type="ECO:0000256" key="5">
    <source>
        <dbReference type="ARBA" id="ARBA00022989"/>
    </source>
</evidence>
<feature type="region of interest" description="Disordered" evidence="8">
    <location>
        <begin position="707"/>
        <end position="752"/>
    </location>
</feature>
<organism evidence="11 12">
    <name type="scientific">Hermanssonia centrifuga</name>
    <dbReference type="NCBI Taxonomy" id="98765"/>
    <lineage>
        <taxon>Eukaryota</taxon>
        <taxon>Fungi</taxon>
        <taxon>Dikarya</taxon>
        <taxon>Basidiomycota</taxon>
        <taxon>Agaricomycotina</taxon>
        <taxon>Agaricomycetes</taxon>
        <taxon>Polyporales</taxon>
        <taxon>Meruliaceae</taxon>
        <taxon>Hermanssonia</taxon>
    </lineage>
</organism>
<name>A0A2R6NHI7_9APHY</name>
<feature type="transmembrane region" description="Helical" evidence="9">
    <location>
        <begin position="82"/>
        <end position="103"/>
    </location>
</feature>
<dbReference type="InterPro" id="IPR050360">
    <property type="entry name" value="MFS_Sugar_Transporters"/>
</dbReference>
<evidence type="ECO:0000256" key="4">
    <source>
        <dbReference type="ARBA" id="ARBA00022692"/>
    </source>
</evidence>
<keyword evidence="4 9" id="KW-0812">Transmembrane</keyword>
<evidence type="ECO:0000256" key="3">
    <source>
        <dbReference type="ARBA" id="ARBA00010992"/>
    </source>
</evidence>
<dbReference type="PANTHER" id="PTHR48022">
    <property type="entry name" value="PLASTIDIC GLUCOSE TRANSPORTER 4"/>
    <property type="match status" value="1"/>
</dbReference>
<dbReference type="InterPro" id="IPR005828">
    <property type="entry name" value="MFS_sugar_transport-like"/>
</dbReference>
<dbReference type="InterPro" id="IPR038090">
    <property type="entry name" value="Cdt1_C_WH_dom_sf"/>
</dbReference>
<feature type="transmembrane region" description="Helical" evidence="9">
    <location>
        <begin position="24"/>
        <end position="42"/>
    </location>
</feature>
<feature type="compositionally biased region" description="Low complexity" evidence="8">
    <location>
        <begin position="533"/>
        <end position="552"/>
    </location>
</feature>
<comment type="subcellular location">
    <subcellularLocation>
        <location evidence="1">Membrane</location>
        <topology evidence="1">Multi-pass membrane protein</topology>
    </subcellularLocation>
</comment>
<evidence type="ECO:0000256" key="2">
    <source>
        <dbReference type="ARBA" id="ARBA00008356"/>
    </source>
</evidence>
<feature type="domain" description="Major facilitator superfamily (MFS) profile" evidence="10">
    <location>
        <begin position="1"/>
        <end position="107"/>
    </location>
</feature>
<reference evidence="11 12" key="1">
    <citation type="submission" date="2018-02" db="EMBL/GenBank/DDBJ databases">
        <title>Genome sequence of the basidiomycete white-rot fungus Phlebia centrifuga.</title>
        <authorList>
            <person name="Granchi Z."/>
            <person name="Peng M."/>
            <person name="de Vries R.P."/>
            <person name="Hilden K."/>
            <person name="Makela M.R."/>
            <person name="Grigoriev I."/>
            <person name="Riley R."/>
        </authorList>
    </citation>
    <scope>NUCLEOTIDE SEQUENCE [LARGE SCALE GENOMIC DNA]</scope>
    <source>
        <strain evidence="11 12">FBCC195</strain>
    </source>
</reference>